<feature type="compositionally biased region" description="Low complexity" evidence="1">
    <location>
        <begin position="143"/>
        <end position="155"/>
    </location>
</feature>
<sequence>MIESKRFGSCDLVGDTAGREISKKTVHDDYRLLCNLFDESPSDLRMNLLNEDMKRRKEKKLLRDYGEPALPEPPECSSVSQLLRSGASPSRFRKYPVKHEVTTNKGSSSNSKSEHAKYLSDHFTSIQSSSDEKPQTTQDQRARVSNRNISSRRVSQNLLLGSQKDGGPSSSRLNSQAALLTNASYGEDIRSSNANGLIASTNPSTSQQVTLSSVQQSSSDRRTSKNTLSDQQHFSSSLRVPSGPDTRKLQSLSKATRGNPQVKSKVLDTPSINSSFMGPSKEFSLSNIMVENGVLTRQGQRGGSLTVEAGSRMIQESLIAEPGSRMI</sequence>
<feature type="region of interest" description="Disordered" evidence="1">
    <location>
        <begin position="194"/>
        <end position="273"/>
    </location>
</feature>
<reference evidence="2" key="1">
    <citation type="journal article" date="2014" name="PLoS ONE">
        <title>Transcriptome-Based Identification of ABC Transporters in the Western Tarnished Plant Bug Lygus hesperus.</title>
        <authorList>
            <person name="Hull J.J."/>
            <person name="Chaney K."/>
            <person name="Geib S.M."/>
            <person name="Fabrick J.A."/>
            <person name="Brent C.S."/>
            <person name="Walsh D."/>
            <person name="Lavine L.C."/>
        </authorList>
    </citation>
    <scope>NUCLEOTIDE SEQUENCE</scope>
</reference>
<name>A0A0A9XEW4_LYGHE</name>
<dbReference type="AlphaFoldDB" id="A0A0A9XEW4"/>
<dbReference type="EMBL" id="GBHO01025418">
    <property type="protein sequence ID" value="JAG18186.1"/>
    <property type="molecule type" value="Transcribed_RNA"/>
</dbReference>
<feature type="compositionally biased region" description="Polar residues" evidence="1">
    <location>
        <begin position="225"/>
        <end position="239"/>
    </location>
</feature>
<reference evidence="2" key="2">
    <citation type="submission" date="2014-07" db="EMBL/GenBank/DDBJ databases">
        <authorList>
            <person name="Hull J."/>
        </authorList>
    </citation>
    <scope>NUCLEOTIDE SEQUENCE</scope>
</reference>
<proteinExistence type="predicted"/>
<feature type="non-terminal residue" evidence="2">
    <location>
        <position position="327"/>
    </location>
</feature>
<feature type="compositionally biased region" description="Polar residues" evidence="1">
    <location>
        <begin position="194"/>
        <end position="203"/>
    </location>
</feature>
<gene>
    <name evidence="2" type="ORF">CM83_23015</name>
</gene>
<organism evidence="2">
    <name type="scientific">Lygus hesperus</name>
    <name type="common">Western plant bug</name>
    <dbReference type="NCBI Taxonomy" id="30085"/>
    <lineage>
        <taxon>Eukaryota</taxon>
        <taxon>Metazoa</taxon>
        <taxon>Ecdysozoa</taxon>
        <taxon>Arthropoda</taxon>
        <taxon>Hexapoda</taxon>
        <taxon>Insecta</taxon>
        <taxon>Pterygota</taxon>
        <taxon>Neoptera</taxon>
        <taxon>Paraneoptera</taxon>
        <taxon>Hemiptera</taxon>
        <taxon>Heteroptera</taxon>
        <taxon>Panheteroptera</taxon>
        <taxon>Cimicomorpha</taxon>
        <taxon>Miridae</taxon>
        <taxon>Mirini</taxon>
        <taxon>Lygus</taxon>
    </lineage>
</organism>
<feature type="compositionally biased region" description="Polar residues" evidence="1">
    <location>
        <begin position="249"/>
        <end position="262"/>
    </location>
</feature>
<evidence type="ECO:0000256" key="1">
    <source>
        <dbReference type="SAM" id="MobiDB-lite"/>
    </source>
</evidence>
<protein>
    <submittedName>
        <fullName evidence="2">Uncharacterized protein</fullName>
    </submittedName>
</protein>
<evidence type="ECO:0000313" key="2">
    <source>
        <dbReference type="EMBL" id="JAG18186.1"/>
    </source>
</evidence>
<feature type="region of interest" description="Disordered" evidence="1">
    <location>
        <begin position="90"/>
        <end position="173"/>
    </location>
</feature>
<feature type="compositionally biased region" description="Polar residues" evidence="1">
    <location>
        <begin position="122"/>
        <end position="139"/>
    </location>
</feature>
<accession>A0A0A9XEW4</accession>
<feature type="compositionally biased region" description="Low complexity" evidence="1">
    <location>
        <begin position="204"/>
        <end position="218"/>
    </location>
</feature>